<dbReference type="AlphaFoldDB" id="A0AA40BLM7"/>
<evidence type="ECO:0000313" key="3">
    <source>
        <dbReference type="EMBL" id="KAK0736512.1"/>
    </source>
</evidence>
<feature type="region of interest" description="Disordered" evidence="1">
    <location>
        <begin position="161"/>
        <end position="180"/>
    </location>
</feature>
<feature type="signal peptide" evidence="2">
    <location>
        <begin position="1"/>
        <end position="24"/>
    </location>
</feature>
<gene>
    <name evidence="3" type="ORF">B0T21DRAFT_451252</name>
</gene>
<keyword evidence="2" id="KW-0732">Signal</keyword>
<reference evidence="3" key="1">
    <citation type="submission" date="2023-06" db="EMBL/GenBank/DDBJ databases">
        <title>Genome-scale phylogeny and comparative genomics of the fungal order Sordariales.</title>
        <authorList>
            <consortium name="Lawrence Berkeley National Laboratory"/>
            <person name="Hensen N."/>
            <person name="Bonometti L."/>
            <person name="Westerberg I."/>
            <person name="Brannstrom I.O."/>
            <person name="Guillou S."/>
            <person name="Cros-Aarteil S."/>
            <person name="Calhoun S."/>
            <person name="Haridas S."/>
            <person name="Kuo A."/>
            <person name="Mondo S."/>
            <person name="Pangilinan J."/>
            <person name="Riley R."/>
            <person name="Labutti K."/>
            <person name="Andreopoulos B."/>
            <person name="Lipzen A."/>
            <person name="Chen C."/>
            <person name="Yanf M."/>
            <person name="Daum C."/>
            <person name="Ng V."/>
            <person name="Clum A."/>
            <person name="Steindorff A."/>
            <person name="Ohm R."/>
            <person name="Martin F."/>
            <person name="Silar P."/>
            <person name="Natvig D."/>
            <person name="Lalanne C."/>
            <person name="Gautier V."/>
            <person name="Ament-Velasquez S.L."/>
            <person name="Kruys A."/>
            <person name="Hutchinson M.I."/>
            <person name="Powell A.J."/>
            <person name="Barry K."/>
            <person name="Miller A.N."/>
            <person name="Grigoriev I.V."/>
            <person name="Debuchy R."/>
            <person name="Gladieux P."/>
            <person name="Thoren M.H."/>
            <person name="Johannesson H."/>
        </authorList>
    </citation>
    <scope>NUCLEOTIDE SEQUENCE</scope>
    <source>
        <strain evidence="3">CBS 540.89</strain>
    </source>
</reference>
<dbReference type="EMBL" id="JAUKTV010000006">
    <property type="protein sequence ID" value="KAK0736512.1"/>
    <property type="molecule type" value="Genomic_DNA"/>
</dbReference>
<feature type="chain" id="PRO_5041307337" description="Ig-like domain-containing protein" evidence="2">
    <location>
        <begin position="25"/>
        <end position="492"/>
    </location>
</feature>
<dbReference type="Proteomes" id="UP001172159">
    <property type="component" value="Unassembled WGS sequence"/>
</dbReference>
<evidence type="ECO:0000256" key="2">
    <source>
        <dbReference type="SAM" id="SignalP"/>
    </source>
</evidence>
<sequence>MAPSIVSVAALAVLLSPAIPNILALAQLTAGCTTNSFTVPSWLIEDFESTGTTVQFQALNRAINTSAQVSCQASRDTATWQGCTTTGNNSSLLASVQLEAAVVRIRVNETWVCNDLTPSRPLNFAAQGEGSLPITCNGDACTPSTTNPVLIKSTLSSPFPLSPSTVPGPSGHDKEGCAAGSRSPSWEIFSTQLNLRNVSGKIEGGNAFIQLRNTVTDYRASCFGTLTGTAPATLQCSAQTAGRPRAPKYNINTVLTFSPGSFVLSVNETWFCDDANPAQPVEIFGVGTARLPLECSAVGETTTYCAGDPATFPGRLISEKPIPPFSLGDPLPTAPSCTISSVVSPSWRFSDFETIVTSGSSLGSIRFGMELNTGAAFTGYPSTFFRSGVPVSANTTEGGSGAWYPCVLESVGEQNLTPTACAFRFEAAMQSLALSADWRCSDLDASRPVSFTGDLRTTVPSLTCSTTGGRTRCATAPGQAWAANVTSVYWGN</sequence>
<evidence type="ECO:0008006" key="5">
    <source>
        <dbReference type="Google" id="ProtNLM"/>
    </source>
</evidence>
<evidence type="ECO:0000313" key="4">
    <source>
        <dbReference type="Proteomes" id="UP001172159"/>
    </source>
</evidence>
<protein>
    <recommendedName>
        <fullName evidence="5">Ig-like domain-containing protein</fullName>
    </recommendedName>
</protein>
<proteinExistence type="predicted"/>
<comment type="caution">
    <text evidence="3">The sequence shown here is derived from an EMBL/GenBank/DDBJ whole genome shotgun (WGS) entry which is preliminary data.</text>
</comment>
<keyword evidence="4" id="KW-1185">Reference proteome</keyword>
<name>A0AA40BLM7_9PEZI</name>
<accession>A0AA40BLM7</accession>
<evidence type="ECO:0000256" key="1">
    <source>
        <dbReference type="SAM" id="MobiDB-lite"/>
    </source>
</evidence>
<organism evidence="3 4">
    <name type="scientific">Apiosordaria backusii</name>
    <dbReference type="NCBI Taxonomy" id="314023"/>
    <lineage>
        <taxon>Eukaryota</taxon>
        <taxon>Fungi</taxon>
        <taxon>Dikarya</taxon>
        <taxon>Ascomycota</taxon>
        <taxon>Pezizomycotina</taxon>
        <taxon>Sordariomycetes</taxon>
        <taxon>Sordariomycetidae</taxon>
        <taxon>Sordariales</taxon>
        <taxon>Lasiosphaeriaceae</taxon>
        <taxon>Apiosordaria</taxon>
    </lineage>
</organism>